<keyword evidence="2" id="KW-1185">Reference proteome</keyword>
<organism evidence="1 2">
    <name type="scientific">Rhododendron molle</name>
    <name type="common">Chinese azalea</name>
    <name type="synonym">Azalea mollis</name>
    <dbReference type="NCBI Taxonomy" id="49168"/>
    <lineage>
        <taxon>Eukaryota</taxon>
        <taxon>Viridiplantae</taxon>
        <taxon>Streptophyta</taxon>
        <taxon>Embryophyta</taxon>
        <taxon>Tracheophyta</taxon>
        <taxon>Spermatophyta</taxon>
        <taxon>Magnoliopsida</taxon>
        <taxon>eudicotyledons</taxon>
        <taxon>Gunneridae</taxon>
        <taxon>Pentapetalae</taxon>
        <taxon>asterids</taxon>
        <taxon>Ericales</taxon>
        <taxon>Ericaceae</taxon>
        <taxon>Ericoideae</taxon>
        <taxon>Rhodoreae</taxon>
        <taxon>Rhododendron</taxon>
    </lineage>
</organism>
<name>A0ACC0P4V9_RHOML</name>
<comment type="caution">
    <text evidence="1">The sequence shown here is derived from an EMBL/GenBank/DDBJ whole genome shotgun (WGS) entry which is preliminary data.</text>
</comment>
<gene>
    <name evidence="1" type="ORF">RHMOL_Rhmol04G0261600</name>
</gene>
<evidence type="ECO:0000313" key="2">
    <source>
        <dbReference type="Proteomes" id="UP001062846"/>
    </source>
</evidence>
<dbReference type="EMBL" id="CM046391">
    <property type="protein sequence ID" value="KAI8560505.1"/>
    <property type="molecule type" value="Genomic_DNA"/>
</dbReference>
<proteinExistence type="predicted"/>
<protein>
    <submittedName>
        <fullName evidence="1">Uncharacterized protein</fullName>
    </submittedName>
</protein>
<evidence type="ECO:0000313" key="1">
    <source>
        <dbReference type="EMBL" id="KAI8560505.1"/>
    </source>
</evidence>
<dbReference type="Proteomes" id="UP001062846">
    <property type="component" value="Chromosome 4"/>
</dbReference>
<reference evidence="1" key="1">
    <citation type="submission" date="2022-02" db="EMBL/GenBank/DDBJ databases">
        <title>Plant Genome Project.</title>
        <authorList>
            <person name="Zhang R.-G."/>
        </authorList>
    </citation>
    <scope>NUCLEOTIDE SEQUENCE</scope>
    <source>
        <strain evidence="1">AT1</strain>
    </source>
</reference>
<sequence length="156" mass="17680">MAKGKLEVLLVDAQGIKDRESQFPGCLFCLNPCNTIKMCPYVVIHYGDQESTSRVADHKKGEEKKLEWNETITFDVEYDPDAEDQPYKLVLQIFDKHKISEDNLVGESTIYIKDVLSLGAEKGKEELKAQKYRVVLPDNTYSGEISVAVTFTLNVM</sequence>
<accession>A0ACC0P4V9</accession>